<protein>
    <submittedName>
        <fullName evidence="2">Uncharacterized protein</fullName>
    </submittedName>
</protein>
<evidence type="ECO:0000313" key="2">
    <source>
        <dbReference type="EMBL" id="ANW00412.1"/>
    </source>
</evidence>
<organism evidence="2 3">
    <name type="scientific">Bradyrhizobium icense</name>
    <dbReference type="NCBI Taxonomy" id="1274631"/>
    <lineage>
        <taxon>Bacteria</taxon>
        <taxon>Pseudomonadati</taxon>
        <taxon>Pseudomonadota</taxon>
        <taxon>Alphaproteobacteria</taxon>
        <taxon>Hyphomicrobiales</taxon>
        <taxon>Nitrobacteraceae</taxon>
        <taxon>Bradyrhizobium</taxon>
    </lineage>
</organism>
<feature type="compositionally biased region" description="Low complexity" evidence="1">
    <location>
        <begin position="31"/>
        <end position="50"/>
    </location>
</feature>
<keyword evidence="3" id="KW-1185">Reference proteome</keyword>
<evidence type="ECO:0000256" key="1">
    <source>
        <dbReference type="SAM" id="MobiDB-lite"/>
    </source>
</evidence>
<dbReference type="AlphaFoldDB" id="A0A1B1UCB9"/>
<name>A0A1B1UCB9_9BRAD</name>
<reference evidence="2 3" key="1">
    <citation type="submission" date="2016-07" db="EMBL/GenBank/DDBJ databases">
        <title>Complete genome sequence of Bradyrhizobium icense LMTR 13T, a potential inoculant strain isolated from lima bean (Phaseolus lunatus) in Peru.</title>
        <authorList>
            <person name="Ormeno-Orrillo E."/>
            <person name="Duran D."/>
            <person name="Rogel M.A."/>
            <person name="Rey L."/>
            <person name="Imperial J."/>
            <person name="Ruiz-Argueso T."/>
            <person name="Martinez-Romero E."/>
        </authorList>
    </citation>
    <scope>NUCLEOTIDE SEQUENCE [LARGE SCALE GENOMIC DNA]</scope>
    <source>
        <strain evidence="2 3">LMTR 13</strain>
    </source>
</reference>
<dbReference type="STRING" id="1274631.LMTR13_09790"/>
<proteinExistence type="predicted"/>
<sequence length="163" mass="17398">MSVDEIDRSLVEFAQKIVAMPKGIANEGGFEEPSPGDASAASPAAAELGGQNLPPPLPANKQSDPDIRPALSAGAIGKQLHTADEIAGLIMKSLRVIEDCPRRGFVVTVYGSNPWNAMLTIRPEAGPRIDRELWRSRVQDIGMRLSDEFDMADASTISTNVSA</sequence>
<dbReference type="RefSeq" id="WP_065727690.1">
    <property type="nucleotide sequence ID" value="NZ_CP016428.1"/>
</dbReference>
<feature type="region of interest" description="Disordered" evidence="1">
    <location>
        <begin position="24"/>
        <end position="69"/>
    </location>
</feature>
<gene>
    <name evidence="2" type="ORF">LMTR13_09790</name>
</gene>
<dbReference type="Proteomes" id="UP000092839">
    <property type="component" value="Chromosome"/>
</dbReference>
<dbReference type="EMBL" id="CP016428">
    <property type="protein sequence ID" value="ANW00412.1"/>
    <property type="molecule type" value="Genomic_DNA"/>
</dbReference>
<accession>A0A1B1UCB9</accession>
<evidence type="ECO:0000313" key="3">
    <source>
        <dbReference type="Proteomes" id="UP000092839"/>
    </source>
</evidence>
<dbReference type="KEGG" id="bic:LMTR13_09790"/>